<evidence type="ECO:0000313" key="2">
    <source>
        <dbReference type="Proteomes" id="UP001348265"/>
    </source>
</evidence>
<dbReference type="RefSeq" id="WP_331785398.1">
    <property type="nucleotide sequence ID" value="NZ_JAVFKM010000002.1"/>
</dbReference>
<protein>
    <submittedName>
        <fullName evidence="1">Uncharacterized protein</fullName>
    </submittedName>
</protein>
<comment type="caution">
    <text evidence="1">The sequence shown here is derived from an EMBL/GenBank/DDBJ whole genome shotgun (WGS) entry which is preliminary data.</text>
</comment>
<reference evidence="1 2" key="1">
    <citation type="submission" date="2023-08" db="EMBL/GenBank/DDBJ databases">
        <authorList>
            <person name="Sharma P."/>
            <person name="Verma V."/>
            <person name="Mohan M.K."/>
            <person name="Dubey A.K."/>
        </authorList>
    </citation>
    <scope>NUCLEOTIDE SEQUENCE [LARGE SCALE GENOMIC DNA]</scope>
    <source>
        <strain evidence="1 2">ADP4</strain>
    </source>
</reference>
<keyword evidence="2" id="KW-1185">Reference proteome</keyword>
<gene>
    <name evidence="1" type="ORF">RB636_04195</name>
</gene>
<accession>A0ABU7WM79</accession>
<proteinExistence type="predicted"/>
<evidence type="ECO:0000313" key="1">
    <source>
        <dbReference type="EMBL" id="MEF3112401.1"/>
    </source>
</evidence>
<organism evidence="1 2">
    <name type="scientific">Streptomyces chrestomyceticus</name>
    <dbReference type="NCBI Taxonomy" id="68185"/>
    <lineage>
        <taxon>Bacteria</taxon>
        <taxon>Bacillati</taxon>
        <taxon>Actinomycetota</taxon>
        <taxon>Actinomycetes</taxon>
        <taxon>Kitasatosporales</taxon>
        <taxon>Streptomycetaceae</taxon>
        <taxon>Streptomyces</taxon>
    </lineage>
</organism>
<dbReference type="Proteomes" id="UP001348265">
    <property type="component" value="Unassembled WGS sequence"/>
</dbReference>
<dbReference type="EMBL" id="JAVFKM010000002">
    <property type="protein sequence ID" value="MEF3112401.1"/>
    <property type="molecule type" value="Genomic_DNA"/>
</dbReference>
<sequence length="95" mass="10983">MVTVRYHGSDVPSTVPVDELEYELITQKVAHGRLHSIDMIRIDEGRWNGRLLLYYDADELCFAGECEPYGGSEWKKCAWLPRTSNARHFVNWLVA</sequence>
<name>A0ABU7WM79_9ACTN</name>